<organism evidence="1 2">
    <name type="scientific">Mucilaginibacter rigui</name>
    <dbReference type="NCBI Taxonomy" id="534635"/>
    <lineage>
        <taxon>Bacteria</taxon>
        <taxon>Pseudomonadati</taxon>
        <taxon>Bacteroidota</taxon>
        <taxon>Sphingobacteriia</taxon>
        <taxon>Sphingobacteriales</taxon>
        <taxon>Sphingobacteriaceae</taxon>
        <taxon>Mucilaginibacter</taxon>
    </lineage>
</organism>
<dbReference type="RefSeq" id="WP_191177381.1">
    <property type="nucleotide sequence ID" value="NZ_JACWMW010000006.1"/>
</dbReference>
<gene>
    <name evidence="1" type="ORF">IDJ75_19805</name>
</gene>
<accession>A0ABR7XD36</accession>
<evidence type="ECO:0000313" key="1">
    <source>
        <dbReference type="EMBL" id="MBD1387540.1"/>
    </source>
</evidence>
<evidence type="ECO:0000313" key="2">
    <source>
        <dbReference type="Proteomes" id="UP000618754"/>
    </source>
</evidence>
<sequence>MKANLNQELQKVKFTALKKKEMAKIGGGGLPGDMTAKERCEFNNVGRCGACDKDGIFTACA</sequence>
<reference evidence="1 2" key="1">
    <citation type="submission" date="2020-09" db="EMBL/GenBank/DDBJ databases">
        <title>Novel species of Mucilaginibacter isolated from a glacier on the Tibetan Plateau.</title>
        <authorList>
            <person name="Liu Q."/>
            <person name="Xin Y.-H."/>
        </authorList>
    </citation>
    <scope>NUCLEOTIDE SEQUENCE [LARGE SCALE GENOMIC DNA]</scope>
    <source>
        <strain evidence="1 2">CGMCC 1.13878</strain>
    </source>
</reference>
<dbReference type="EMBL" id="JACWMW010000006">
    <property type="protein sequence ID" value="MBD1387540.1"/>
    <property type="molecule type" value="Genomic_DNA"/>
</dbReference>
<keyword evidence="2" id="KW-1185">Reference proteome</keyword>
<proteinExistence type="predicted"/>
<name>A0ABR7XD36_9SPHI</name>
<dbReference type="Proteomes" id="UP000618754">
    <property type="component" value="Unassembled WGS sequence"/>
</dbReference>
<evidence type="ECO:0008006" key="3">
    <source>
        <dbReference type="Google" id="ProtNLM"/>
    </source>
</evidence>
<comment type="caution">
    <text evidence="1">The sequence shown here is derived from an EMBL/GenBank/DDBJ whole genome shotgun (WGS) entry which is preliminary data.</text>
</comment>
<protein>
    <recommendedName>
        <fullName evidence="3">Natural product</fullName>
    </recommendedName>
</protein>